<protein>
    <recommendedName>
        <fullName evidence="2">DUF6534 domain-containing protein</fullName>
    </recommendedName>
</protein>
<organism evidence="3 4">
    <name type="scientific">Lentinula lateritia</name>
    <dbReference type="NCBI Taxonomy" id="40482"/>
    <lineage>
        <taxon>Eukaryota</taxon>
        <taxon>Fungi</taxon>
        <taxon>Dikarya</taxon>
        <taxon>Basidiomycota</taxon>
        <taxon>Agaricomycotina</taxon>
        <taxon>Agaricomycetes</taxon>
        <taxon>Agaricomycetidae</taxon>
        <taxon>Agaricales</taxon>
        <taxon>Marasmiineae</taxon>
        <taxon>Omphalotaceae</taxon>
        <taxon>Lentinula</taxon>
    </lineage>
</organism>
<gene>
    <name evidence="3" type="ORF">C8J55DRAFT_120795</name>
</gene>
<feature type="transmembrane region" description="Helical" evidence="1">
    <location>
        <begin position="194"/>
        <end position="215"/>
    </location>
</feature>
<keyword evidence="1" id="KW-0472">Membrane</keyword>
<dbReference type="Pfam" id="PF20152">
    <property type="entry name" value="DUF6534"/>
    <property type="match status" value="1"/>
</dbReference>
<reference evidence="3" key="1">
    <citation type="submission" date="2022-08" db="EMBL/GenBank/DDBJ databases">
        <authorList>
            <consortium name="DOE Joint Genome Institute"/>
            <person name="Min B."/>
            <person name="Riley R."/>
            <person name="Sierra-Patev S."/>
            <person name="Naranjo-Ortiz M."/>
            <person name="Looney B."/>
            <person name="Konkel Z."/>
            <person name="Slot J.C."/>
            <person name="Sakamoto Y."/>
            <person name="Steenwyk J.L."/>
            <person name="Rokas A."/>
            <person name="Carro J."/>
            <person name="Camarero S."/>
            <person name="Ferreira P."/>
            <person name="Molpeceres G."/>
            <person name="Ruiz-Duenas F.J."/>
            <person name="Serrano A."/>
            <person name="Henrissat B."/>
            <person name="Drula E."/>
            <person name="Hughes K.W."/>
            <person name="Mata J.L."/>
            <person name="Ishikawa N.K."/>
            <person name="Vargas-Isla R."/>
            <person name="Ushijima S."/>
            <person name="Smith C.A."/>
            <person name="Ahrendt S."/>
            <person name="Andreopoulos W."/>
            <person name="He G."/>
            <person name="Labutti K."/>
            <person name="Lipzen A."/>
            <person name="Ng V."/>
            <person name="Sandor L."/>
            <person name="Barry K."/>
            <person name="Martinez A.T."/>
            <person name="Xiao Y."/>
            <person name="Gibbons J.G."/>
            <person name="Terashima K."/>
            <person name="Hibbett D.S."/>
            <person name="Grigoriev I.V."/>
        </authorList>
    </citation>
    <scope>NUCLEOTIDE SEQUENCE</scope>
    <source>
        <strain evidence="3">Sp2 HRB7682 ss15</strain>
    </source>
</reference>
<sequence>MENEQRAVRSLFGPIFIGSFLNGILYGVLAVQTYFYYQNSSRDARWIKFLVLFVLIAETLSSILDFAVIWEPLMENYGSPTIFQTTPTTFSADPLVTAAISTTVQLFQGWRIRKLTKLNFVFGSIALTAFVSLAAGLTTTILIALHTGWSQLQMFESGFLVWLIASAMCDVVIAVSLTWFVLRNKTPFTSTNSILNRIMLLTLQTGTITAVAAIADVFTFTISEDKTLEFVWAYSLSKLYSNSLLSMLNARVEWNKLLDPPNVQTQSDVSFFHVEVFHHTENPLMRYDTSDQKPATVVYPPF</sequence>
<dbReference type="Proteomes" id="UP001150238">
    <property type="component" value="Unassembled WGS sequence"/>
</dbReference>
<evidence type="ECO:0000313" key="4">
    <source>
        <dbReference type="Proteomes" id="UP001150238"/>
    </source>
</evidence>
<keyword evidence="1" id="KW-1133">Transmembrane helix</keyword>
<comment type="caution">
    <text evidence="3">The sequence shown here is derived from an EMBL/GenBank/DDBJ whole genome shotgun (WGS) entry which is preliminary data.</text>
</comment>
<feature type="transmembrane region" description="Helical" evidence="1">
    <location>
        <begin position="49"/>
        <end position="70"/>
    </location>
</feature>
<feature type="transmembrane region" description="Helical" evidence="1">
    <location>
        <begin position="120"/>
        <end position="147"/>
    </location>
</feature>
<feature type="transmembrane region" description="Helical" evidence="1">
    <location>
        <begin position="12"/>
        <end position="37"/>
    </location>
</feature>
<keyword evidence="1" id="KW-0812">Transmembrane</keyword>
<evidence type="ECO:0000259" key="2">
    <source>
        <dbReference type="Pfam" id="PF20152"/>
    </source>
</evidence>
<feature type="transmembrane region" description="Helical" evidence="1">
    <location>
        <begin position="90"/>
        <end position="108"/>
    </location>
</feature>
<feature type="transmembrane region" description="Helical" evidence="1">
    <location>
        <begin position="159"/>
        <end position="182"/>
    </location>
</feature>
<dbReference type="PANTHER" id="PTHR40465">
    <property type="entry name" value="CHROMOSOME 1, WHOLE GENOME SHOTGUN SEQUENCE"/>
    <property type="match status" value="1"/>
</dbReference>
<name>A0A9W9AAI8_9AGAR</name>
<evidence type="ECO:0000313" key="3">
    <source>
        <dbReference type="EMBL" id="KAJ4476496.1"/>
    </source>
</evidence>
<evidence type="ECO:0000256" key="1">
    <source>
        <dbReference type="SAM" id="Phobius"/>
    </source>
</evidence>
<proteinExistence type="predicted"/>
<accession>A0A9W9AAI8</accession>
<dbReference type="PANTHER" id="PTHR40465:SF1">
    <property type="entry name" value="DUF6534 DOMAIN-CONTAINING PROTEIN"/>
    <property type="match status" value="1"/>
</dbReference>
<feature type="domain" description="DUF6534" evidence="2">
    <location>
        <begin position="166"/>
        <end position="252"/>
    </location>
</feature>
<dbReference type="AlphaFoldDB" id="A0A9W9AAI8"/>
<reference evidence="3" key="2">
    <citation type="journal article" date="2023" name="Proc. Natl. Acad. Sci. U.S.A.">
        <title>A global phylogenomic analysis of the shiitake genus Lentinula.</title>
        <authorList>
            <person name="Sierra-Patev S."/>
            <person name="Min B."/>
            <person name="Naranjo-Ortiz M."/>
            <person name="Looney B."/>
            <person name="Konkel Z."/>
            <person name="Slot J.C."/>
            <person name="Sakamoto Y."/>
            <person name="Steenwyk J.L."/>
            <person name="Rokas A."/>
            <person name="Carro J."/>
            <person name="Camarero S."/>
            <person name="Ferreira P."/>
            <person name="Molpeceres G."/>
            <person name="Ruiz-Duenas F.J."/>
            <person name="Serrano A."/>
            <person name="Henrissat B."/>
            <person name="Drula E."/>
            <person name="Hughes K.W."/>
            <person name="Mata J.L."/>
            <person name="Ishikawa N.K."/>
            <person name="Vargas-Isla R."/>
            <person name="Ushijima S."/>
            <person name="Smith C.A."/>
            <person name="Donoghue J."/>
            <person name="Ahrendt S."/>
            <person name="Andreopoulos W."/>
            <person name="He G."/>
            <person name="LaButti K."/>
            <person name="Lipzen A."/>
            <person name="Ng V."/>
            <person name="Riley R."/>
            <person name="Sandor L."/>
            <person name="Barry K."/>
            <person name="Martinez A.T."/>
            <person name="Xiao Y."/>
            <person name="Gibbons J.G."/>
            <person name="Terashima K."/>
            <person name="Grigoriev I.V."/>
            <person name="Hibbett D."/>
        </authorList>
    </citation>
    <scope>NUCLEOTIDE SEQUENCE</scope>
    <source>
        <strain evidence="3">Sp2 HRB7682 ss15</strain>
    </source>
</reference>
<dbReference type="EMBL" id="JANVFS010000020">
    <property type="protein sequence ID" value="KAJ4476496.1"/>
    <property type="molecule type" value="Genomic_DNA"/>
</dbReference>
<dbReference type="InterPro" id="IPR045339">
    <property type="entry name" value="DUF6534"/>
</dbReference>